<dbReference type="Proteomes" id="UP000215002">
    <property type="component" value="Chromosome"/>
</dbReference>
<evidence type="ECO:0000313" key="2">
    <source>
        <dbReference type="EMBL" id="ASU35965.1"/>
    </source>
</evidence>
<evidence type="ECO:0000313" key="3">
    <source>
        <dbReference type="Proteomes" id="UP000215002"/>
    </source>
</evidence>
<evidence type="ECO:0000256" key="1">
    <source>
        <dbReference type="SAM" id="SignalP"/>
    </source>
</evidence>
<organism evidence="2 3">
    <name type="scientific">Mucilaginibacter xinganensis</name>
    <dbReference type="NCBI Taxonomy" id="1234841"/>
    <lineage>
        <taxon>Bacteria</taxon>
        <taxon>Pseudomonadati</taxon>
        <taxon>Bacteroidota</taxon>
        <taxon>Sphingobacteriia</taxon>
        <taxon>Sphingobacteriales</taxon>
        <taxon>Sphingobacteriaceae</taxon>
        <taxon>Mucilaginibacter</taxon>
    </lineage>
</organism>
<name>A0A223P1G7_9SPHI</name>
<dbReference type="EMBL" id="CP022743">
    <property type="protein sequence ID" value="ASU35965.1"/>
    <property type="molecule type" value="Genomic_DNA"/>
</dbReference>
<gene>
    <name evidence="2" type="ORF">MuYL_4080</name>
</gene>
<reference evidence="2 3" key="1">
    <citation type="submission" date="2017-08" db="EMBL/GenBank/DDBJ databases">
        <title>Complete genome sequence of Mucilaginibacter sp. strain BJC16-A31.</title>
        <authorList>
            <consortium name="Henan University of Science and Technology"/>
            <person name="You X."/>
        </authorList>
    </citation>
    <scope>NUCLEOTIDE SEQUENCE [LARGE SCALE GENOMIC DNA]</scope>
    <source>
        <strain evidence="2 3">BJC16-A31</strain>
    </source>
</reference>
<dbReference type="RefSeq" id="WP_094572053.1">
    <property type="nucleotide sequence ID" value="NZ_CP022743.1"/>
</dbReference>
<protein>
    <submittedName>
        <fullName evidence="2">Uncharacterized protein</fullName>
    </submittedName>
</protein>
<dbReference type="KEGG" id="muc:MuYL_4080"/>
<keyword evidence="1" id="KW-0732">Signal</keyword>
<feature type="chain" id="PRO_5012736579" evidence="1">
    <location>
        <begin position="21"/>
        <end position="292"/>
    </location>
</feature>
<dbReference type="OrthoDB" id="797391at2"/>
<accession>A0A223P1G7</accession>
<dbReference type="AlphaFoldDB" id="A0A223P1G7"/>
<feature type="signal peptide" evidence="1">
    <location>
        <begin position="1"/>
        <end position="20"/>
    </location>
</feature>
<dbReference type="PROSITE" id="PS51257">
    <property type="entry name" value="PROKAR_LIPOPROTEIN"/>
    <property type="match status" value="1"/>
</dbReference>
<sequence length="292" mass="33162">MKKLVSVIFAVLMTSLFFQGCKNSSKTALLQISKQTVFTTLNGIDAVKAGMMIQHFKDFKGRDRSPMPTSVWFSIETINNIDTLLHAERKTQTETDTTDGVRIYFVSDPSISTTQLKTSVLLVSTKNDDSFKQPQSRHRDYYNHQALFLNSGATGTISYGKTPGALLYETSSPCSLSDNTCINYSKHYVNCADSYVWVSKQGKDTVNTISEWFDLDFISFLNNGLHKNKLDGVRIYFAKGYKDPLYTNEKDVFVLVPTINDNGTHKDYYKCLEDSKKWFDYDKGELCPFNCN</sequence>
<proteinExistence type="predicted"/>
<keyword evidence="3" id="KW-1185">Reference proteome</keyword>